<feature type="region of interest" description="Disordered" evidence="1">
    <location>
        <begin position="33"/>
        <end position="84"/>
    </location>
</feature>
<feature type="compositionally biased region" description="Polar residues" evidence="1">
    <location>
        <begin position="69"/>
        <end position="79"/>
    </location>
</feature>
<dbReference type="RefSeq" id="XP_040629520.1">
    <property type="nucleotide sequence ID" value="XM_040772489.1"/>
</dbReference>
<dbReference type="GeneID" id="63687551"/>
<dbReference type="Proteomes" id="UP000030653">
    <property type="component" value="Unassembled WGS sequence"/>
</dbReference>
<name>M5FXB5_DACPD</name>
<evidence type="ECO:0000313" key="2">
    <source>
        <dbReference type="EMBL" id="EJU02626.1"/>
    </source>
</evidence>
<dbReference type="EMBL" id="JH795861">
    <property type="protein sequence ID" value="EJU02626.1"/>
    <property type="molecule type" value="Genomic_DNA"/>
</dbReference>
<dbReference type="HOGENOM" id="CLU_976661_0_0_1"/>
<dbReference type="AlphaFoldDB" id="M5FXB5"/>
<reference evidence="2 3" key="1">
    <citation type="journal article" date="2012" name="Science">
        <title>The Paleozoic origin of enzymatic lignin decomposition reconstructed from 31 fungal genomes.</title>
        <authorList>
            <person name="Floudas D."/>
            <person name="Binder M."/>
            <person name="Riley R."/>
            <person name="Barry K."/>
            <person name="Blanchette R.A."/>
            <person name="Henrissat B."/>
            <person name="Martinez A.T."/>
            <person name="Otillar R."/>
            <person name="Spatafora J.W."/>
            <person name="Yadav J.S."/>
            <person name="Aerts A."/>
            <person name="Benoit I."/>
            <person name="Boyd A."/>
            <person name="Carlson A."/>
            <person name="Copeland A."/>
            <person name="Coutinho P.M."/>
            <person name="de Vries R.P."/>
            <person name="Ferreira P."/>
            <person name="Findley K."/>
            <person name="Foster B."/>
            <person name="Gaskell J."/>
            <person name="Glotzer D."/>
            <person name="Gorecki P."/>
            <person name="Heitman J."/>
            <person name="Hesse C."/>
            <person name="Hori C."/>
            <person name="Igarashi K."/>
            <person name="Jurgens J.A."/>
            <person name="Kallen N."/>
            <person name="Kersten P."/>
            <person name="Kohler A."/>
            <person name="Kuees U."/>
            <person name="Kumar T.K.A."/>
            <person name="Kuo A."/>
            <person name="LaButti K."/>
            <person name="Larrondo L.F."/>
            <person name="Lindquist E."/>
            <person name="Ling A."/>
            <person name="Lombard V."/>
            <person name="Lucas S."/>
            <person name="Lundell T."/>
            <person name="Martin R."/>
            <person name="McLaughlin D.J."/>
            <person name="Morgenstern I."/>
            <person name="Morin E."/>
            <person name="Murat C."/>
            <person name="Nagy L.G."/>
            <person name="Nolan M."/>
            <person name="Ohm R.A."/>
            <person name="Patyshakuliyeva A."/>
            <person name="Rokas A."/>
            <person name="Ruiz-Duenas F.J."/>
            <person name="Sabat G."/>
            <person name="Salamov A."/>
            <person name="Samejima M."/>
            <person name="Schmutz J."/>
            <person name="Slot J.C."/>
            <person name="St John F."/>
            <person name="Stenlid J."/>
            <person name="Sun H."/>
            <person name="Sun S."/>
            <person name="Syed K."/>
            <person name="Tsang A."/>
            <person name="Wiebenga A."/>
            <person name="Young D."/>
            <person name="Pisabarro A."/>
            <person name="Eastwood D.C."/>
            <person name="Martin F."/>
            <person name="Cullen D."/>
            <person name="Grigoriev I.V."/>
            <person name="Hibbett D.S."/>
        </authorList>
    </citation>
    <scope>NUCLEOTIDE SEQUENCE [LARGE SCALE GENOMIC DNA]</scope>
    <source>
        <strain evidence="2 3">DJM-731 SS1</strain>
    </source>
</reference>
<feature type="compositionally biased region" description="Polar residues" evidence="1">
    <location>
        <begin position="39"/>
        <end position="58"/>
    </location>
</feature>
<feature type="region of interest" description="Disordered" evidence="1">
    <location>
        <begin position="142"/>
        <end position="167"/>
    </location>
</feature>
<proteinExistence type="predicted"/>
<gene>
    <name evidence="2" type="ORF">DACRYDRAFT_21666</name>
</gene>
<evidence type="ECO:0000256" key="1">
    <source>
        <dbReference type="SAM" id="MobiDB-lite"/>
    </source>
</evidence>
<keyword evidence="3" id="KW-1185">Reference proteome</keyword>
<sequence>MSAALVMPTPIPVPSPLDNFHLSLGGALPRVRRPRRASSYDQYTPSSSAVGTASTGESRSWENDYQLPQRPQTPRTLSTPILPHTRSMTAPSLLLATHTAYGHSAARMRTPPIRLNPLALAHMSRIAESAEVLVRHLHATLAKRPAASSPEDMPQDRPRAGESGLQLDLGPSREELVNGELYRATLLKGLASFRTSVDGMKRARHLGSAKRSAVHSVAPRRVFGASYGKTAAWRPRRGAVISLGGDELLPSSERGAWVEDIPDRQVEEMDVEELGERMGDIHLQD</sequence>
<evidence type="ECO:0000313" key="3">
    <source>
        <dbReference type="Proteomes" id="UP000030653"/>
    </source>
</evidence>
<organism evidence="2 3">
    <name type="scientific">Dacryopinax primogenitus (strain DJM 731)</name>
    <name type="common">Brown rot fungus</name>
    <dbReference type="NCBI Taxonomy" id="1858805"/>
    <lineage>
        <taxon>Eukaryota</taxon>
        <taxon>Fungi</taxon>
        <taxon>Dikarya</taxon>
        <taxon>Basidiomycota</taxon>
        <taxon>Agaricomycotina</taxon>
        <taxon>Dacrymycetes</taxon>
        <taxon>Dacrymycetales</taxon>
        <taxon>Dacrymycetaceae</taxon>
        <taxon>Dacryopinax</taxon>
    </lineage>
</organism>
<accession>M5FXB5</accession>
<dbReference type="OrthoDB" id="3364926at2759"/>
<protein>
    <submittedName>
        <fullName evidence="2">Uncharacterized protein</fullName>
    </submittedName>
</protein>